<gene>
    <name evidence="1" type="ORF">E4191_08105</name>
</gene>
<dbReference type="KEGG" id="plia:E4191_08105"/>
<sequence length="341" mass="38038">MEIYVRAELPESCYIHEAALWVSLGIVPRFLSDGYGNDIRSSADEHLDQMQALTSSDFFEVAPVIQTIIKSANPERFSTALALTYGRGAPEIEANIRRLQGVISDMMRSVKENSHLERIIADCEVELSQDEKALEAEALIRPYISELERRSEIGQAAIFNAVASGRLSTLGVRVANKTNERSDDGNDENISGEFQSVPAEHWRQSSINWRTSAISIEGDEFGWVGVQMLMRDLLKMFPRPEAVETPFSGLMSGAALILDANHKVPTSQITRRPGRPGLGDGNIQLAVRYEFTRRRENGELPKKVEAINEAVAEWVKEVFNQKPSRSSVQRYLADVLSTKGD</sequence>
<reference evidence="2" key="1">
    <citation type="submission" date="2019-03" db="EMBL/GenBank/DDBJ databases">
        <authorList>
            <person name="Li J."/>
        </authorList>
    </citation>
    <scope>NUCLEOTIDE SEQUENCE [LARGE SCALE GENOMIC DNA]</scope>
    <source>
        <strain evidence="2">2251</strain>
    </source>
</reference>
<protein>
    <submittedName>
        <fullName evidence="1">Uncharacterized protein</fullName>
    </submittedName>
</protein>
<dbReference type="Proteomes" id="UP000296374">
    <property type="component" value="Chromosome"/>
</dbReference>
<dbReference type="RefSeq" id="WP_135312965.1">
    <property type="nucleotide sequence ID" value="NZ_CP038439.1"/>
</dbReference>
<accession>A0A4P7HKM3</accession>
<evidence type="ECO:0000313" key="2">
    <source>
        <dbReference type="Proteomes" id="UP000296374"/>
    </source>
</evidence>
<dbReference type="AlphaFoldDB" id="A0A4P7HKM3"/>
<organism evidence="1 2">
    <name type="scientific">Paracoccus liaowanqingii</name>
    <dbReference type="NCBI Taxonomy" id="2560053"/>
    <lineage>
        <taxon>Bacteria</taxon>
        <taxon>Pseudomonadati</taxon>
        <taxon>Pseudomonadota</taxon>
        <taxon>Alphaproteobacteria</taxon>
        <taxon>Rhodobacterales</taxon>
        <taxon>Paracoccaceae</taxon>
        <taxon>Paracoccus</taxon>
    </lineage>
</organism>
<name>A0A4P7HKM3_9RHOB</name>
<dbReference type="EMBL" id="CP038439">
    <property type="protein sequence ID" value="QBX34676.1"/>
    <property type="molecule type" value="Genomic_DNA"/>
</dbReference>
<evidence type="ECO:0000313" key="1">
    <source>
        <dbReference type="EMBL" id="QBX34676.1"/>
    </source>
</evidence>
<proteinExistence type="predicted"/>